<name>A0A2G2WV02_CAPBA</name>
<dbReference type="SUPFAM" id="SSF52047">
    <property type="entry name" value="RNI-like"/>
    <property type="match status" value="1"/>
</dbReference>
<protein>
    <submittedName>
        <fullName evidence="1">Uncharacterized protein</fullName>
    </submittedName>
</protein>
<reference evidence="1 2" key="1">
    <citation type="journal article" date="2017" name="Genome Biol.">
        <title>New reference genome sequences of hot pepper reveal the massive evolution of plant disease-resistance genes by retroduplication.</title>
        <authorList>
            <person name="Kim S."/>
            <person name="Park J."/>
            <person name="Yeom S.I."/>
            <person name="Kim Y.M."/>
            <person name="Seo E."/>
            <person name="Kim K.T."/>
            <person name="Kim M.S."/>
            <person name="Lee J.M."/>
            <person name="Cheong K."/>
            <person name="Shin H.S."/>
            <person name="Kim S.B."/>
            <person name="Han K."/>
            <person name="Lee J."/>
            <person name="Park M."/>
            <person name="Lee H.A."/>
            <person name="Lee H.Y."/>
            <person name="Lee Y."/>
            <person name="Oh S."/>
            <person name="Lee J.H."/>
            <person name="Choi E."/>
            <person name="Choi E."/>
            <person name="Lee S.E."/>
            <person name="Jeon J."/>
            <person name="Kim H."/>
            <person name="Choi G."/>
            <person name="Song H."/>
            <person name="Lee J."/>
            <person name="Lee S.C."/>
            <person name="Kwon J.K."/>
            <person name="Lee H.Y."/>
            <person name="Koo N."/>
            <person name="Hong Y."/>
            <person name="Kim R.W."/>
            <person name="Kang W.H."/>
            <person name="Huh J.H."/>
            <person name="Kang B.C."/>
            <person name="Yang T.J."/>
            <person name="Lee Y.H."/>
            <person name="Bennetzen J.L."/>
            <person name="Choi D."/>
        </authorList>
    </citation>
    <scope>NUCLEOTIDE SEQUENCE [LARGE SCALE GENOMIC DNA]</scope>
    <source>
        <strain evidence="2">cv. PBC81</strain>
    </source>
</reference>
<comment type="caution">
    <text evidence="1">The sequence shown here is derived from an EMBL/GenBank/DDBJ whole genome shotgun (WGS) entry which is preliminary data.</text>
</comment>
<dbReference type="Gene3D" id="3.80.10.10">
    <property type="entry name" value="Ribonuclease Inhibitor"/>
    <property type="match status" value="1"/>
</dbReference>
<dbReference type="Proteomes" id="UP000224567">
    <property type="component" value="Unassembled WGS sequence"/>
</dbReference>
<accession>A0A2G2WV02</accession>
<dbReference type="EMBL" id="MLFT02000005">
    <property type="protein sequence ID" value="PHT48999.1"/>
    <property type="molecule type" value="Genomic_DNA"/>
</dbReference>
<dbReference type="PANTHER" id="PTHR15140:SF38">
    <property type="entry name" value="NB-ARC DOMAIN-CONTAINING PROTEIN"/>
    <property type="match status" value="1"/>
</dbReference>
<reference evidence="2" key="2">
    <citation type="journal article" date="2017" name="J. Anim. Genet.">
        <title>Multiple reference genome sequences of hot pepper reveal the massive evolution of plant disease resistance genes by retroduplication.</title>
        <authorList>
            <person name="Kim S."/>
            <person name="Park J."/>
            <person name="Yeom S.-I."/>
            <person name="Kim Y.-M."/>
            <person name="Seo E."/>
            <person name="Kim K.-T."/>
            <person name="Kim M.-S."/>
            <person name="Lee J.M."/>
            <person name="Cheong K."/>
            <person name="Shin H.-S."/>
            <person name="Kim S.-B."/>
            <person name="Han K."/>
            <person name="Lee J."/>
            <person name="Park M."/>
            <person name="Lee H.-A."/>
            <person name="Lee H.-Y."/>
            <person name="Lee Y."/>
            <person name="Oh S."/>
            <person name="Lee J.H."/>
            <person name="Choi E."/>
            <person name="Choi E."/>
            <person name="Lee S.E."/>
            <person name="Jeon J."/>
            <person name="Kim H."/>
            <person name="Choi G."/>
            <person name="Song H."/>
            <person name="Lee J."/>
            <person name="Lee S.-C."/>
            <person name="Kwon J.-K."/>
            <person name="Lee H.-Y."/>
            <person name="Koo N."/>
            <person name="Hong Y."/>
            <person name="Kim R.W."/>
            <person name="Kang W.-H."/>
            <person name="Huh J.H."/>
            <person name="Kang B.-C."/>
            <person name="Yang T.-J."/>
            <person name="Lee Y.-H."/>
            <person name="Bennetzen J.L."/>
            <person name="Choi D."/>
        </authorList>
    </citation>
    <scope>NUCLEOTIDE SEQUENCE [LARGE SCALE GENOMIC DNA]</scope>
    <source>
        <strain evidence="2">cv. PBC81</strain>
    </source>
</reference>
<evidence type="ECO:0000313" key="1">
    <source>
        <dbReference type="EMBL" id="PHT48999.1"/>
    </source>
</evidence>
<gene>
    <name evidence="1" type="ORF">CQW23_13207</name>
</gene>
<sequence>MLVHLRCLIIQTEAEALPPSFSNLCNLENLKVIADELFPVLEEIYIEYCHELIEIPESFGDIASLNLIKVYGSPQLKELAFNIKEYVAENTGEDKL</sequence>
<dbReference type="InterPro" id="IPR032675">
    <property type="entry name" value="LRR_dom_sf"/>
</dbReference>
<dbReference type="PANTHER" id="PTHR15140">
    <property type="entry name" value="TUBULIN-SPECIFIC CHAPERONE E"/>
    <property type="match status" value="1"/>
</dbReference>
<proteinExistence type="predicted"/>
<organism evidence="1 2">
    <name type="scientific">Capsicum baccatum</name>
    <name type="common">Peruvian pepper</name>
    <dbReference type="NCBI Taxonomy" id="33114"/>
    <lineage>
        <taxon>Eukaryota</taxon>
        <taxon>Viridiplantae</taxon>
        <taxon>Streptophyta</taxon>
        <taxon>Embryophyta</taxon>
        <taxon>Tracheophyta</taxon>
        <taxon>Spermatophyta</taxon>
        <taxon>Magnoliopsida</taxon>
        <taxon>eudicotyledons</taxon>
        <taxon>Gunneridae</taxon>
        <taxon>Pentapetalae</taxon>
        <taxon>asterids</taxon>
        <taxon>lamiids</taxon>
        <taxon>Solanales</taxon>
        <taxon>Solanaceae</taxon>
        <taxon>Solanoideae</taxon>
        <taxon>Capsiceae</taxon>
        <taxon>Capsicum</taxon>
    </lineage>
</organism>
<dbReference type="OrthoDB" id="1301295at2759"/>
<dbReference type="AlphaFoldDB" id="A0A2G2WV02"/>
<evidence type="ECO:0000313" key="2">
    <source>
        <dbReference type="Proteomes" id="UP000224567"/>
    </source>
</evidence>
<keyword evidence="2" id="KW-1185">Reference proteome</keyword>